<evidence type="ECO:0000256" key="2">
    <source>
        <dbReference type="ARBA" id="ARBA00022729"/>
    </source>
</evidence>
<dbReference type="GO" id="GO:0005975">
    <property type="term" value="P:carbohydrate metabolic process"/>
    <property type="evidence" value="ECO:0007669"/>
    <property type="project" value="InterPro"/>
</dbReference>
<comment type="subcellular location">
    <subcellularLocation>
        <location evidence="1">Secreted</location>
    </subcellularLocation>
</comment>
<dbReference type="Pfam" id="PF01522">
    <property type="entry name" value="Polysacc_deac_1"/>
    <property type="match status" value="1"/>
</dbReference>
<proteinExistence type="predicted"/>
<accession>A0A177NSI4</accession>
<dbReference type="AlphaFoldDB" id="A0A177NSI4"/>
<name>A0A177NSI4_9GAMM</name>
<gene>
    <name evidence="4" type="ORF">A1359_03385</name>
</gene>
<evidence type="ECO:0000256" key="1">
    <source>
        <dbReference type="ARBA" id="ARBA00004613"/>
    </source>
</evidence>
<evidence type="ECO:0000259" key="3">
    <source>
        <dbReference type="PROSITE" id="PS51677"/>
    </source>
</evidence>
<dbReference type="Gene3D" id="3.20.20.370">
    <property type="entry name" value="Glycoside hydrolase/deacetylase"/>
    <property type="match status" value="1"/>
</dbReference>
<evidence type="ECO:0000313" key="5">
    <source>
        <dbReference type="Proteomes" id="UP000078476"/>
    </source>
</evidence>
<protein>
    <recommendedName>
        <fullName evidence="3">NodB homology domain-containing protein</fullName>
    </recommendedName>
</protein>
<dbReference type="PANTHER" id="PTHR34216:SF3">
    <property type="entry name" value="POLY-BETA-1,6-N-ACETYL-D-GLUCOSAMINE N-DEACETYLASE"/>
    <property type="match status" value="1"/>
</dbReference>
<dbReference type="EMBL" id="LUUI01000044">
    <property type="protein sequence ID" value="OAI20514.1"/>
    <property type="molecule type" value="Genomic_DNA"/>
</dbReference>
<organism evidence="4 5">
    <name type="scientific">Methylomonas lenta</name>
    <dbReference type="NCBI Taxonomy" id="980561"/>
    <lineage>
        <taxon>Bacteria</taxon>
        <taxon>Pseudomonadati</taxon>
        <taxon>Pseudomonadota</taxon>
        <taxon>Gammaproteobacteria</taxon>
        <taxon>Methylococcales</taxon>
        <taxon>Methylococcaceae</taxon>
        <taxon>Methylomonas</taxon>
    </lineage>
</organism>
<dbReference type="SUPFAM" id="SSF88713">
    <property type="entry name" value="Glycoside hydrolase/deacetylase"/>
    <property type="match status" value="1"/>
</dbReference>
<keyword evidence="5" id="KW-1185">Reference proteome</keyword>
<dbReference type="STRING" id="980561.A1359_03385"/>
<dbReference type="CDD" id="cd10918">
    <property type="entry name" value="CE4_NodB_like_5s_6s"/>
    <property type="match status" value="1"/>
</dbReference>
<dbReference type="GO" id="GO:0016810">
    <property type="term" value="F:hydrolase activity, acting on carbon-nitrogen (but not peptide) bonds"/>
    <property type="evidence" value="ECO:0007669"/>
    <property type="project" value="InterPro"/>
</dbReference>
<dbReference type="InterPro" id="IPR051398">
    <property type="entry name" value="Polysacch_Deacetylase"/>
</dbReference>
<reference evidence="4 5" key="1">
    <citation type="submission" date="2016-03" db="EMBL/GenBank/DDBJ databases">
        <authorList>
            <person name="Ploux O."/>
        </authorList>
    </citation>
    <scope>NUCLEOTIDE SEQUENCE [LARGE SCALE GENOMIC DNA]</scope>
    <source>
        <strain evidence="4 5">R-45370</strain>
    </source>
</reference>
<dbReference type="PROSITE" id="PS51677">
    <property type="entry name" value="NODB"/>
    <property type="match status" value="1"/>
</dbReference>
<dbReference type="GO" id="GO:0005576">
    <property type="term" value="C:extracellular region"/>
    <property type="evidence" value="ECO:0007669"/>
    <property type="project" value="UniProtKB-SubCell"/>
</dbReference>
<dbReference type="Proteomes" id="UP000078476">
    <property type="component" value="Unassembled WGS sequence"/>
</dbReference>
<dbReference type="PANTHER" id="PTHR34216">
    <property type="match status" value="1"/>
</dbReference>
<dbReference type="InterPro" id="IPR002509">
    <property type="entry name" value="NODB_dom"/>
</dbReference>
<keyword evidence="2" id="KW-0732">Signal</keyword>
<dbReference type="InterPro" id="IPR011330">
    <property type="entry name" value="Glyco_hydro/deAcase_b/a-brl"/>
</dbReference>
<feature type="domain" description="NodB homology" evidence="3">
    <location>
        <begin position="56"/>
        <end position="250"/>
    </location>
</feature>
<evidence type="ECO:0000313" key="4">
    <source>
        <dbReference type="EMBL" id="OAI20514.1"/>
    </source>
</evidence>
<sequence>MYHMISKPLSNEEVKYACPPELFDRHMSKLRQSGFNPISLKLIDDHFNLGAEIPNNSVIITLDDGFEDNYLNALPILKKHNIPATIFLTTGYLGATNAWMTKRGFPERKMLNWEQIQEMSQHNIEFGAHTISHPRLPEIDNEAVSNEISISKQTIETTLGKRCNFFAYPFGLFSAENRNQVDRAGFSLACSTRSGFNTTDRDALTLHRIEVYGNDPWWKLQQKMTFGMNDASLFYPAKYYLSRFFNRLIS</sequence>
<comment type="caution">
    <text evidence="4">The sequence shown here is derived from an EMBL/GenBank/DDBJ whole genome shotgun (WGS) entry which is preliminary data.</text>
</comment>